<reference evidence="1" key="1">
    <citation type="submission" date="2018-05" db="EMBL/GenBank/DDBJ databases">
        <authorList>
            <person name="Lanie J.A."/>
            <person name="Ng W.-L."/>
            <person name="Kazmierczak K.M."/>
            <person name="Andrzejewski T.M."/>
            <person name="Davidsen T.M."/>
            <person name="Wayne K.J."/>
            <person name="Tettelin H."/>
            <person name="Glass J.I."/>
            <person name="Rusch D."/>
            <person name="Podicherti R."/>
            <person name="Tsui H.-C.T."/>
            <person name="Winkler M.E."/>
        </authorList>
    </citation>
    <scope>NUCLEOTIDE SEQUENCE</scope>
</reference>
<gene>
    <name evidence="1" type="ORF">METZ01_LOCUS321786</name>
</gene>
<name>A0A382PAF7_9ZZZZ</name>
<evidence type="ECO:0000313" key="1">
    <source>
        <dbReference type="EMBL" id="SVC68932.1"/>
    </source>
</evidence>
<organism evidence="1">
    <name type="scientific">marine metagenome</name>
    <dbReference type="NCBI Taxonomy" id="408172"/>
    <lineage>
        <taxon>unclassified sequences</taxon>
        <taxon>metagenomes</taxon>
        <taxon>ecological metagenomes</taxon>
    </lineage>
</organism>
<dbReference type="AlphaFoldDB" id="A0A382PAF7"/>
<protein>
    <submittedName>
        <fullName evidence="1">Uncharacterized protein</fullName>
    </submittedName>
</protein>
<accession>A0A382PAF7</accession>
<proteinExistence type="predicted"/>
<dbReference type="EMBL" id="UINC01105184">
    <property type="protein sequence ID" value="SVC68932.1"/>
    <property type="molecule type" value="Genomic_DNA"/>
</dbReference>
<sequence>MKKFIKFLFTLPALMGLVFAHIPQPKDSNELSKEQMKQISNIVGELHKDGASHDKLHAAVIKLFKQWGIEFKKLDIKKKISQK</sequence>